<evidence type="ECO:0000313" key="7">
    <source>
        <dbReference type="EMBL" id="SVC08167.1"/>
    </source>
</evidence>
<dbReference type="EC" id="2.4.2.10" evidence="2"/>
<evidence type="ECO:0000259" key="6">
    <source>
        <dbReference type="Pfam" id="PF00156"/>
    </source>
</evidence>
<keyword evidence="5" id="KW-0665">Pyrimidine biosynthesis</keyword>
<evidence type="ECO:0000256" key="3">
    <source>
        <dbReference type="ARBA" id="ARBA00022676"/>
    </source>
</evidence>
<dbReference type="AlphaFoldDB" id="A0A382JA49"/>
<dbReference type="PANTHER" id="PTHR19278">
    <property type="entry name" value="OROTATE PHOSPHORIBOSYLTRANSFERASE"/>
    <property type="match status" value="1"/>
</dbReference>
<comment type="pathway">
    <text evidence="1">Pyrimidine metabolism; UMP biosynthesis via de novo pathway; UMP from orotate: step 1/2.</text>
</comment>
<keyword evidence="4" id="KW-0808">Transferase</keyword>
<proteinExistence type="inferred from homology"/>
<evidence type="ECO:0000256" key="4">
    <source>
        <dbReference type="ARBA" id="ARBA00022679"/>
    </source>
</evidence>
<dbReference type="UniPathway" id="UPA00070">
    <property type="reaction ID" value="UER00119"/>
</dbReference>
<keyword evidence="3" id="KW-0328">Glycosyltransferase</keyword>
<reference evidence="7" key="1">
    <citation type="submission" date="2018-05" db="EMBL/GenBank/DDBJ databases">
        <authorList>
            <person name="Lanie J.A."/>
            <person name="Ng W.-L."/>
            <person name="Kazmierczak K.M."/>
            <person name="Andrzejewski T.M."/>
            <person name="Davidsen T.M."/>
            <person name="Wayne K.J."/>
            <person name="Tettelin H."/>
            <person name="Glass J.I."/>
            <person name="Rusch D."/>
            <person name="Podicherti R."/>
            <person name="Tsui H.-C.T."/>
            <person name="Winkler M.E."/>
        </authorList>
    </citation>
    <scope>NUCLEOTIDE SEQUENCE</scope>
</reference>
<dbReference type="GO" id="GO:0019856">
    <property type="term" value="P:pyrimidine nucleobase biosynthetic process"/>
    <property type="evidence" value="ECO:0007669"/>
    <property type="project" value="TreeGrafter"/>
</dbReference>
<protein>
    <recommendedName>
        <fullName evidence="2">orotate phosphoribosyltransferase</fullName>
        <ecNumber evidence="2">2.4.2.10</ecNumber>
    </recommendedName>
</protein>
<feature type="domain" description="Phosphoribosyltransferase" evidence="6">
    <location>
        <begin position="36"/>
        <end position="85"/>
    </location>
</feature>
<dbReference type="PANTHER" id="PTHR19278:SF9">
    <property type="entry name" value="URIDINE 5'-MONOPHOSPHATE SYNTHASE"/>
    <property type="match status" value="1"/>
</dbReference>
<feature type="non-terminal residue" evidence="7">
    <location>
        <position position="1"/>
    </location>
</feature>
<organism evidence="7">
    <name type="scientific">marine metagenome</name>
    <dbReference type="NCBI Taxonomy" id="408172"/>
    <lineage>
        <taxon>unclassified sequences</taxon>
        <taxon>metagenomes</taxon>
        <taxon>ecological metagenomes</taxon>
    </lineage>
</organism>
<dbReference type="HAMAP" id="MF_01208">
    <property type="entry name" value="PyrE"/>
    <property type="match status" value="1"/>
</dbReference>
<dbReference type="Gene3D" id="3.40.50.2020">
    <property type="match status" value="1"/>
</dbReference>
<evidence type="ECO:0000256" key="2">
    <source>
        <dbReference type="ARBA" id="ARBA00011971"/>
    </source>
</evidence>
<evidence type="ECO:0000256" key="1">
    <source>
        <dbReference type="ARBA" id="ARBA00004889"/>
    </source>
</evidence>
<dbReference type="Pfam" id="PF00156">
    <property type="entry name" value="Pribosyltran"/>
    <property type="match status" value="1"/>
</dbReference>
<dbReference type="GO" id="GO:0044205">
    <property type="term" value="P:'de novo' UMP biosynthetic process"/>
    <property type="evidence" value="ECO:0007669"/>
    <property type="project" value="UniProtKB-UniPathway"/>
</dbReference>
<accession>A0A382JA49</accession>
<dbReference type="SUPFAM" id="SSF53271">
    <property type="entry name" value="PRTase-like"/>
    <property type="match status" value="1"/>
</dbReference>
<dbReference type="CDD" id="cd06223">
    <property type="entry name" value="PRTases_typeI"/>
    <property type="match status" value="1"/>
</dbReference>
<dbReference type="InterPro" id="IPR029057">
    <property type="entry name" value="PRTase-like"/>
</dbReference>
<evidence type="ECO:0000256" key="5">
    <source>
        <dbReference type="ARBA" id="ARBA00022975"/>
    </source>
</evidence>
<gene>
    <name evidence="7" type="ORF">METZ01_LOCUS261021</name>
</gene>
<dbReference type="InterPro" id="IPR023031">
    <property type="entry name" value="OPRT"/>
</dbReference>
<dbReference type="GO" id="GO:0004588">
    <property type="term" value="F:orotate phosphoribosyltransferase activity"/>
    <property type="evidence" value="ECO:0007669"/>
    <property type="project" value="UniProtKB-EC"/>
</dbReference>
<dbReference type="InterPro" id="IPR000836">
    <property type="entry name" value="PRTase_dom"/>
</dbReference>
<sequence>PIAYAIAHRSGLGGGVINGFSVRKEAKEYGTGQRIEGGLSATARCLIVEDTITTGKSTLEAVEAVRSLGAHVVGVLVLVNRSDGAAALFEELGLPLISLFTGDELLSAARAL</sequence>
<dbReference type="EMBL" id="UINC01072490">
    <property type="protein sequence ID" value="SVC08167.1"/>
    <property type="molecule type" value="Genomic_DNA"/>
</dbReference>
<name>A0A382JA49_9ZZZZ</name>